<reference evidence="12" key="1">
    <citation type="journal article" date="2023" name="G3 (Bethesda)">
        <title>Whole genome assembly and annotation of the endangered Caribbean coral Acropora cervicornis.</title>
        <authorList>
            <person name="Selwyn J.D."/>
            <person name="Vollmer S.V."/>
        </authorList>
    </citation>
    <scope>NUCLEOTIDE SEQUENCE</scope>
    <source>
        <strain evidence="12">K2</strain>
    </source>
</reference>
<proteinExistence type="inferred from homology"/>
<dbReference type="InterPro" id="IPR010376">
    <property type="entry name" value="GBBH-like_N"/>
</dbReference>
<dbReference type="InterPro" id="IPR042098">
    <property type="entry name" value="TauD-like_sf"/>
</dbReference>
<dbReference type="PANTHER" id="PTHR10696">
    <property type="entry name" value="GAMMA-BUTYROBETAINE HYDROXYLASE-RELATED"/>
    <property type="match status" value="1"/>
</dbReference>
<dbReference type="FunFam" id="3.30.2020.30:FF:000002">
    <property type="entry name" value="Putative gamma-butyrobetaine dioxygenase"/>
    <property type="match status" value="1"/>
</dbReference>
<comment type="cofactor">
    <cofactor evidence="1">
        <name>Fe(2+)</name>
        <dbReference type="ChEBI" id="CHEBI:29033"/>
    </cofactor>
</comment>
<dbReference type="Gene3D" id="3.60.130.10">
    <property type="entry name" value="Clavaminate synthase-like"/>
    <property type="match status" value="1"/>
</dbReference>
<protein>
    <submittedName>
        <fullName evidence="12">Gamma-butyrobetaine dioxygenase</fullName>
    </submittedName>
</protein>
<feature type="domain" description="TauD/TfdA-like" evidence="10">
    <location>
        <begin position="164"/>
        <end position="402"/>
    </location>
</feature>
<comment type="cofactor">
    <cofactor evidence="2">
        <name>L-ascorbate</name>
        <dbReference type="ChEBI" id="CHEBI:38290"/>
    </cofactor>
</comment>
<comment type="similarity">
    <text evidence="4">Belongs to the gamma-BBH/TMLD family.</text>
</comment>
<keyword evidence="8" id="KW-0560">Oxidoreductase</keyword>
<comment type="pathway">
    <text evidence="3">Amine and polyamine biosynthesis; carnitine biosynthesis.</text>
</comment>
<dbReference type="Pfam" id="PF02668">
    <property type="entry name" value="TauD"/>
    <property type="match status" value="1"/>
</dbReference>
<dbReference type="GO" id="GO:0005739">
    <property type="term" value="C:mitochondrion"/>
    <property type="evidence" value="ECO:0007669"/>
    <property type="project" value="TreeGrafter"/>
</dbReference>
<accession>A0AAD9QWR9</accession>
<evidence type="ECO:0000259" key="11">
    <source>
        <dbReference type="Pfam" id="PF06155"/>
    </source>
</evidence>
<dbReference type="CDD" id="cd00250">
    <property type="entry name" value="CAS_like"/>
    <property type="match status" value="1"/>
</dbReference>
<evidence type="ECO:0000256" key="2">
    <source>
        <dbReference type="ARBA" id="ARBA00001961"/>
    </source>
</evidence>
<evidence type="ECO:0000313" key="12">
    <source>
        <dbReference type="EMBL" id="KAK2568555.1"/>
    </source>
</evidence>
<dbReference type="PANTHER" id="PTHR10696:SF33">
    <property type="entry name" value="GAMMA-BUTYROBETAINE DIOXYGENASE"/>
    <property type="match status" value="1"/>
</dbReference>
<evidence type="ECO:0000256" key="9">
    <source>
        <dbReference type="ARBA" id="ARBA00023004"/>
    </source>
</evidence>
<evidence type="ECO:0000256" key="6">
    <source>
        <dbReference type="ARBA" id="ARBA00022873"/>
    </source>
</evidence>
<evidence type="ECO:0000256" key="5">
    <source>
        <dbReference type="ARBA" id="ARBA00022723"/>
    </source>
</evidence>
<dbReference type="InterPro" id="IPR038492">
    <property type="entry name" value="GBBH-like_N_sf"/>
</dbReference>
<evidence type="ECO:0000256" key="3">
    <source>
        <dbReference type="ARBA" id="ARBA00005022"/>
    </source>
</evidence>
<sequence length="446" mass="51222">MCSVYRMGWTRFQIVLSCHLARPQFRGLSTSHFLFGKLLMKNVEHSPTKRMVDITWKDDTSHRYPYIYLRDNCPCSECFFKESGQRLLDVVRDVDINIKPDKVEMSDDGTKLSVAWSDGHVSLLDSDWLFEKRLADEVKPPDFAEVTTRNVVLWGNEIKECIPRLKFHDILSDEEVQFDWLNSLYRYGVMLITDTPVQEGQLDKLGELVGYLRMTAYGKTTLVSTRQKVNSVAYTTYTLPFHSDLPYYECKPGIQMLFCLEQIPTEGGENSLVDSFNVAQQLKKEEPHAYELLTNTHVLFRTKGADILGDYDFEGARPILEVDHLGRLLRCNLNEGTRQCFLGVTADKTQEMYEAYYSFSKRLTDPKNMFLHKLSSGEIVVFDNDRVLHGRTGYTLAEGMGRCLESTYIDWDVARSKLNVLGRKLKKGPVARMDSNLSVVGQWTTA</sequence>
<evidence type="ECO:0000313" key="13">
    <source>
        <dbReference type="Proteomes" id="UP001249851"/>
    </source>
</evidence>
<dbReference type="SUPFAM" id="SSF51197">
    <property type="entry name" value="Clavaminate synthase-like"/>
    <property type="match status" value="1"/>
</dbReference>
<dbReference type="GO" id="GO:0016706">
    <property type="term" value="F:2-oxoglutarate-dependent dioxygenase activity"/>
    <property type="evidence" value="ECO:0007669"/>
    <property type="project" value="UniProtKB-ARBA"/>
</dbReference>
<dbReference type="Pfam" id="PF06155">
    <property type="entry name" value="GBBH-like_N"/>
    <property type="match status" value="1"/>
</dbReference>
<dbReference type="EMBL" id="JARQWQ010000011">
    <property type="protein sequence ID" value="KAK2568555.1"/>
    <property type="molecule type" value="Genomic_DNA"/>
</dbReference>
<dbReference type="AlphaFoldDB" id="A0AAD9QWR9"/>
<evidence type="ECO:0000256" key="7">
    <source>
        <dbReference type="ARBA" id="ARBA00022964"/>
    </source>
</evidence>
<dbReference type="GO" id="GO:0046872">
    <property type="term" value="F:metal ion binding"/>
    <property type="evidence" value="ECO:0007669"/>
    <property type="project" value="UniProtKB-KW"/>
</dbReference>
<dbReference type="FunFam" id="3.60.130.10:FF:000001">
    <property type="entry name" value="Trimethyllysine dioxygenase, mitochondrial"/>
    <property type="match status" value="1"/>
</dbReference>
<gene>
    <name evidence="12" type="ORF">P5673_006482</name>
</gene>
<organism evidence="12 13">
    <name type="scientific">Acropora cervicornis</name>
    <name type="common">Staghorn coral</name>
    <dbReference type="NCBI Taxonomy" id="6130"/>
    <lineage>
        <taxon>Eukaryota</taxon>
        <taxon>Metazoa</taxon>
        <taxon>Cnidaria</taxon>
        <taxon>Anthozoa</taxon>
        <taxon>Hexacorallia</taxon>
        <taxon>Scleractinia</taxon>
        <taxon>Astrocoeniina</taxon>
        <taxon>Acroporidae</taxon>
        <taxon>Acropora</taxon>
    </lineage>
</organism>
<evidence type="ECO:0000256" key="4">
    <source>
        <dbReference type="ARBA" id="ARBA00008654"/>
    </source>
</evidence>
<feature type="domain" description="Gamma-butyrobetaine hydroxylase-like N-terminal" evidence="11">
    <location>
        <begin position="46"/>
        <end position="123"/>
    </location>
</feature>
<dbReference type="GO" id="GO:0045329">
    <property type="term" value="P:carnitine biosynthetic process"/>
    <property type="evidence" value="ECO:0007669"/>
    <property type="project" value="UniProtKB-KW"/>
</dbReference>
<dbReference type="Proteomes" id="UP001249851">
    <property type="component" value="Unassembled WGS sequence"/>
</dbReference>
<keyword evidence="9" id="KW-0408">Iron</keyword>
<keyword evidence="6" id="KW-0124">Carnitine biosynthesis</keyword>
<keyword evidence="7 12" id="KW-0223">Dioxygenase</keyword>
<dbReference type="InterPro" id="IPR003819">
    <property type="entry name" value="TauD/TfdA-like"/>
</dbReference>
<name>A0AAD9QWR9_ACRCE</name>
<reference evidence="12" key="2">
    <citation type="journal article" date="2023" name="Science">
        <title>Genomic signatures of disease resistance in endangered staghorn corals.</title>
        <authorList>
            <person name="Vollmer S.V."/>
            <person name="Selwyn J.D."/>
            <person name="Despard B.A."/>
            <person name="Roesel C.L."/>
        </authorList>
    </citation>
    <scope>NUCLEOTIDE SEQUENCE</scope>
    <source>
        <strain evidence="12">K2</strain>
    </source>
</reference>
<evidence type="ECO:0000256" key="8">
    <source>
        <dbReference type="ARBA" id="ARBA00023002"/>
    </source>
</evidence>
<keyword evidence="5" id="KW-0479">Metal-binding</keyword>
<dbReference type="InterPro" id="IPR050411">
    <property type="entry name" value="AlphaKG_dependent_hydroxylases"/>
</dbReference>
<evidence type="ECO:0000256" key="1">
    <source>
        <dbReference type="ARBA" id="ARBA00001954"/>
    </source>
</evidence>
<dbReference type="Gene3D" id="3.30.2020.30">
    <property type="match status" value="1"/>
</dbReference>
<evidence type="ECO:0000259" key="10">
    <source>
        <dbReference type="Pfam" id="PF02668"/>
    </source>
</evidence>
<comment type="caution">
    <text evidence="12">The sequence shown here is derived from an EMBL/GenBank/DDBJ whole genome shotgun (WGS) entry which is preliminary data.</text>
</comment>
<keyword evidence="13" id="KW-1185">Reference proteome</keyword>